<organism evidence="2 3">
    <name type="scientific">Chlamydomonas eustigma</name>
    <dbReference type="NCBI Taxonomy" id="1157962"/>
    <lineage>
        <taxon>Eukaryota</taxon>
        <taxon>Viridiplantae</taxon>
        <taxon>Chlorophyta</taxon>
        <taxon>core chlorophytes</taxon>
        <taxon>Chlorophyceae</taxon>
        <taxon>CS clade</taxon>
        <taxon>Chlamydomonadales</taxon>
        <taxon>Chlamydomonadaceae</taxon>
        <taxon>Chlamydomonas</taxon>
    </lineage>
</organism>
<evidence type="ECO:0008006" key="4">
    <source>
        <dbReference type="Google" id="ProtNLM"/>
    </source>
</evidence>
<reference evidence="2 3" key="1">
    <citation type="submission" date="2017-08" db="EMBL/GenBank/DDBJ databases">
        <title>Acidophilic green algal genome provides insights into adaptation to an acidic environment.</title>
        <authorList>
            <person name="Hirooka S."/>
            <person name="Hirose Y."/>
            <person name="Kanesaki Y."/>
            <person name="Higuchi S."/>
            <person name="Fujiwara T."/>
            <person name="Onuma R."/>
            <person name="Era A."/>
            <person name="Ohbayashi R."/>
            <person name="Uzuka A."/>
            <person name="Nozaki H."/>
            <person name="Yoshikawa H."/>
            <person name="Miyagishima S.Y."/>
        </authorList>
    </citation>
    <scope>NUCLEOTIDE SEQUENCE [LARGE SCALE GENOMIC DNA]</scope>
    <source>
        <strain evidence="2 3">NIES-2499</strain>
    </source>
</reference>
<gene>
    <name evidence="2" type="ORF">CEUSTIGMA_g9508.t1</name>
</gene>
<dbReference type="AlphaFoldDB" id="A0A250XH12"/>
<evidence type="ECO:0000313" key="3">
    <source>
        <dbReference type="Proteomes" id="UP000232323"/>
    </source>
</evidence>
<protein>
    <recommendedName>
        <fullName evidence="4">NYN domain-containing protein</fullName>
    </recommendedName>
</protein>
<comment type="caution">
    <text evidence="2">The sequence shown here is derived from an EMBL/GenBank/DDBJ whole genome shotgun (WGS) entry which is preliminary data.</text>
</comment>
<keyword evidence="3" id="KW-1185">Reference proteome</keyword>
<dbReference type="Proteomes" id="UP000232323">
    <property type="component" value="Unassembled WGS sequence"/>
</dbReference>
<dbReference type="EMBL" id="BEGY01000075">
    <property type="protein sequence ID" value="GAX82080.1"/>
    <property type="molecule type" value="Genomic_DNA"/>
</dbReference>
<name>A0A250XH12_9CHLO</name>
<sequence>MKLQNQGLSLTLVKRPPGALHTYHKVERGAQRIFSFKNHFLTKLNTLKTSTSASALPGIEILPSSLLLNREAIILWDVENVPPWSPVLSIPVQVHRVKFMIHSLGGSIECILAAMNHRSILKLRHTGQLEMLMMSGVNILCCSTFSDAADRDLIDEAYLFCRDMRMEGSIVVISNDTGFSEILRYASSCGCITISMAPHKIKRTDAAMSPGPKLHKAVLPNACHAAVMWEPLPLMPTNEEEQNFLRQCLEKVMLEREKMMKQPETSKTGSDNGTCTSETGSDNVTCTMQDKSATQAGSIMLRGKSGRILKPSLEGLNAIHVQVLHVQGKLPAWQTQPMPGAVTQAWLNQAYVLPTSLSHE</sequence>
<proteinExistence type="predicted"/>
<dbReference type="OrthoDB" id="548427at2759"/>
<accession>A0A250XH12</accession>
<evidence type="ECO:0000313" key="2">
    <source>
        <dbReference type="EMBL" id="GAX82080.1"/>
    </source>
</evidence>
<feature type="region of interest" description="Disordered" evidence="1">
    <location>
        <begin position="261"/>
        <end position="283"/>
    </location>
</feature>
<evidence type="ECO:0000256" key="1">
    <source>
        <dbReference type="SAM" id="MobiDB-lite"/>
    </source>
</evidence>
<feature type="compositionally biased region" description="Polar residues" evidence="1">
    <location>
        <begin position="263"/>
        <end position="283"/>
    </location>
</feature>